<dbReference type="GO" id="GO:0016829">
    <property type="term" value="F:lyase activity"/>
    <property type="evidence" value="ECO:0007669"/>
    <property type="project" value="UniProtKB-KW"/>
</dbReference>
<sequence length="384" mass="43111">MRSRPELISKPWCPFCGMDVARPSFGTQRKMLEFPMGTCECGAVYVAEATGHNIGAAMVECLVNACNEQWELAWELDPEEDYLTGLLEDYDEVSHQVVPTRNLDGRAVRGVLYFVRMNQEPAELVQRYEQKTKAAPTAGRQEGAGQGEPVKPSTSPTRHEKRDKQKADKKLVRELAQRVDIDALVALYFDDRRVLRYLQRLLYEPNPDVRYRTAWVIGQVSGRVADHEPGAIADLLHRLFAACADSAATSWGMLETIGAVIAARPDIYGAFTRHLYSYMGDPARREAVLWGLGEIADAKPELIRTIPFYSLFPVMNHPNPVLRGLTLRMLGRIRAKEAGFQIMGLQHDTTPITIYEKGQPLETTVADLSVQATEIIHKEDADEQ</sequence>
<organism evidence="2 3">
    <name type="scientific">Desulfobulbus oligotrophicus</name>
    <dbReference type="NCBI Taxonomy" id="1909699"/>
    <lineage>
        <taxon>Bacteria</taxon>
        <taxon>Pseudomonadati</taxon>
        <taxon>Thermodesulfobacteriota</taxon>
        <taxon>Desulfobulbia</taxon>
        <taxon>Desulfobulbales</taxon>
        <taxon>Desulfobulbaceae</taxon>
        <taxon>Desulfobulbus</taxon>
    </lineage>
</organism>
<dbReference type="AlphaFoldDB" id="A0A7T5VD47"/>
<feature type="region of interest" description="Disordered" evidence="1">
    <location>
        <begin position="130"/>
        <end position="169"/>
    </location>
</feature>
<dbReference type="SUPFAM" id="SSF48371">
    <property type="entry name" value="ARM repeat"/>
    <property type="match status" value="1"/>
</dbReference>
<protein>
    <submittedName>
        <fullName evidence="2">PBS lyase</fullName>
    </submittedName>
</protein>
<reference evidence="2 3" key="1">
    <citation type="submission" date="2020-05" db="EMBL/GenBank/DDBJ databases">
        <title>Complete genome of Desulfobulbus oligotrophicus.</title>
        <authorList>
            <person name="Podar M."/>
        </authorList>
    </citation>
    <scope>NUCLEOTIDE SEQUENCE [LARGE SCALE GENOMIC DNA]</scope>
    <source>
        <strain evidence="2 3">Prop6</strain>
    </source>
</reference>
<dbReference type="InterPro" id="IPR011989">
    <property type="entry name" value="ARM-like"/>
</dbReference>
<dbReference type="NCBIfam" id="NF045662">
    <property type="entry name" value="DVU0298_fam"/>
    <property type="match status" value="1"/>
</dbReference>
<dbReference type="KEGG" id="dog:HP555_07395"/>
<keyword evidence="2" id="KW-0456">Lyase</keyword>
<dbReference type="InterPro" id="IPR054701">
    <property type="entry name" value="DVU0298-like"/>
</dbReference>
<gene>
    <name evidence="2" type="ORF">HP555_07395</name>
</gene>
<accession>A0A7T5VD47</accession>
<keyword evidence="3" id="KW-1185">Reference proteome</keyword>
<name>A0A7T5VD47_9BACT</name>
<dbReference type="InterPro" id="IPR016024">
    <property type="entry name" value="ARM-type_fold"/>
</dbReference>
<evidence type="ECO:0000256" key="1">
    <source>
        <dbReference type="SAM" id="MobiDB-lite"/>
    </source>
</evidence>
<dbReference type="Proteomes" id="UP000596092">
    <property type="component" value="Chromosome"/>
</dbReference>
<evidence type="ECO:0000313" key="3">
    <source>
        <dbReference type="Proteomes" id="UP000596092"/>
    </source>
</evidence>
<feature type="compositionally biased region" description="Basic and acidic residues" evidence="1">
    <location>
        <begin position="157"/>
        <end position="169"/>
    </location>
</feature>
<dbReference type="Gene3D" id="1.25.10.10">
    <property type="entry name" value="Leucine-rich Repeat Variant"/>
    <property type="match status" value="1"/>
</dbReference>
<evidence type="ECO:0000313" key="2">
    <source>
        <dbReference type="EMBL" id="QQG65699.1"/>
    </source>
</evidence>
<dbReference type="EMBL" id="CP054140">
    <property type="protein sequence ID" value="QQG65699.1"/>
    <property type="molecule type" value="Genomic_DNA"/>
</dbReference>
<proteinExistence type="predicted"/>
<dbReference type="RefSeq" id="WP_199261075.1">
    <property type="nucleotide sequence ID" value="NZ_CP054140.1"/>
</dbReference>